<dbReference type="InterPro" id="IPR036259">
    <property type="entry name" value="MFS_trans_sf"/>
</dbReference>
<dbReference type="Pfam" id="PF06779">
    <property type="entry name" value="MFS_4"/>
    <property type="match status" value="1"/>
</dbReference>
<reference evidence="7" key="1">
    <citation type="journal article" date="2021" name="Syst. Appl. Microbiol.">
        <title>Roseomonas hellenica sp. nov., isolated from roots of wild-growing Alkanna tinctoria.</title>
        <authorList>
            <person name="Rat A."/>
            <person name="Naranjo H.D."/>
            <person name="Lebbe L."/>
            <person name="Cnockaert M."/>
            <person name="Krigas N."/>
            <person name="Grigoriadou K."/>
            <person name="Maloupa E."/>
            <person name="Willems A."/>
        </authorList>
    </citation>
    <scope>NUCLEOTIDE SEQUENCE [LARGE SCALE GENOMIC DNA]</scope>
    <source>
        <strain evidence="7">LMG 31523</strain>
    </source>
</reference>
<protein>
    <submittedName>
        <fullName evidence="6">YbfB/YjiJ family MFS transporter</fullName>
    </submittedName>
</protein>
<evidence type="ECO:0000256" key="2">
    <source>
        <dbReference type="ARBA" id="ARBA00022989"/>
    </source>
</evidence>
<feature type="transmembrane region" description="Helical" evidence="4">
    <location>
        <begin position="363"/>
        <end position="387"/>
    </location>
</feature>
<comment type="caution">
    <text evidence="6">The sequence shown here is derived from an EMBL/GenBank/DDBJ whole genome shotgun (WGS) entry which is preliminary data.</text>
</comment>
<dbReference type="SUPFAM" id="SSF103473">
    <property type="entry name" value="MFS general substrate transporter"/>
    <property type="match status" value="1"/>
</dbReference>
<dbReference type="PANTHER" id="PTHR23537:SF1">
    <property type="entry name" value="SUGAR TRANSPORTER"/>
    <property type="match status" value="1"/>
</dbReference>
<evidence type="ECO:0000313" key="7">
    <source>
        <dbReference type="Proteomes" id="UP001196870"/>
    </source>
</evidence>
<feature type="transmembrane region" description="Helical" evidence="4">
    <location>
        <begin position="296"/>
        <end position="316"/>
    </location>
</feature>
<feature type="transmembrane region" description="Helical" evidence="4">
    <location>
        <begin position="162"/>
        <end position="185"/>
    </location>
</feature>
<proteinExistence type="predicted"/>
<feature type="transmembrane region" description="Helical" evidence="4">
    <location>
        <begin position="45"/>
        <end position="64"/>
    </location>
</feature>
<dbReference type="Gene3D" id="1.20.1250.20">
    <property type="entry name" value="MFS general substrate transporter like domains"/>
    <property type="match status" value="2"/>
</dbReference>
<sequence>MPGISAWRATLSACCASLVGIGLARFAYTPLLPAIIEAQWFGPEAAAYLGAANLAGYLAGALLARPMAAVIAGPALLRGLMLLAAIAFFACATPLSLAWFFTWRLLSGIAGGALMVLAATTVLPHVPSPRRGIASGAIFAGVGLGIAASGTLVPLLLRQGLVAAWCGLGLLCLLLTAIAWTGWPASSAAPAAPQARSRAHRQARPLLWALYAAYALNAAGLVPHMLFLVDYVARGLGEGLATGAQYWVLFGLGAVVGPVLSGHLADRTGFGPALRLALLVQAIGVALPLLGLGTPALILSSLIVGAFVPGIVPLVLGRVQELLPHDAAAQKAAWSKATTGFALLQAAGGYGLTFIFSESGGDYRLLFLIGTGAILLALTIEFIMGILERDRRRLSRPEA</sequence>
<keyword evidence="2 4" id="KW-1133">Transmembrane helix</keyword>
<keyword evidence="7" id="KW-1185">Reference proteome</keyword>
<evidence type="ECO:0000313" key="6">
    <source>
        <dbReference type="EMBL" id="MBR0663751.1"/>
    </source>
</evidence>
<gene>
    <name evidence="6" type="ORF">GXW71_05205</name>
</gene>
<feature type="transmembrane region" description="Helical" evidence="4">
    <location>
        <begin position="272"/>
        <end position="290"/>
    </location>
</feature>
<dbReference type="EMBL" id="JAAGBB010000005">
    <property type="protein sequence ID" value="MBR0663751.1"/>
    <property type="molecule type" value="Genomic_DNA"/>
</dbReference>
<feature type="transmembrane region" description="Helical" evidence="4">
    <location>
        <begin position="206"/>
        <end position="226"/>
    </location>
</feature>
<keyword evidence="3 4" id="KW-0472">Membrane</keyword>
<dbReference type="Proteomes" id="UP001196870">
    <property type="component" value="Unassembled WGS sequence"/>
</dbReference>
<feature type="transmembrane region" description="Helical" evidence="4">
    <location>
        <begin position="246"/>
        <end position="265"/>
    </location>
</feature>
<dbReference type="PROSITE" id="PS50850">
    <property type="entry name" value="MFS"/>
    <property type="match status" value="1"/>
</dbReference>
<feature type="domain" description="Major facilitator superfamily (MFS) profile" evidence="5">
    <location>
        <begin position="1"/>
        <end position="389"/>
    </location>
</feature>
<feature type="transmembrane region" description="Helical" evidence="4">
    <location>
        <begin position="105"/>
        <end position="126"/>
    </location>
</feature>
<organism evidence="6 7">
    <name type="scientific">Plastoroseomonas hellenica</name>
    <dbReference type="NCBI Taxonomy" id="2687306"/>
    <lineage>
        <taxon>Bacteria</taxon>
        <taxon>Pseudomonadati</taxon>
        <taxon>Pseudomonadota</taxon>
        <taxon>Alphaproteobacteria</taxon>
        <taxon>Acetobacterales</taxon>
        <taxon>Acetobacteraceae</taxon>
        <taxon>Plastoroseomonas</taxon>
    </lineage>
</organism>
<name>A0ABS5ETX0_9PROT</name>
<feature type="transmembrane region" description="Helical" evidence="4">
    <location>
        <begin position="133"/>
        <end position="156"/>
    </location>
</feature>
<feature type="transmembrane region" description="Helical" evidence="4">
    <location>
        <begin position="337"/>
        <end position="357"/>
    </location>
</feature>
<keyword evidence="1 4" id="KW-0812">Transmembrane</keyword>
<dbReference type="InterPro" id="IPR010645">
    <property type="entry name" value="MFS_4"/>
</dbReference>
<accession>A0ABS5ETX0</accession>
<dbReference type="PANTHER" id="PTHR23537">
    <property type="match status" value="1"/>
</dbReference>
<feature type="transmembrane region" description="Helical" evidence="4">
    <location>
        <begin position="76"/>
        <end position="99"/>
    </location>
</feature>
<evidence type="ECO:0000256" key="3">
    <source>
        <dbReference type="ARBA" id="ARBA00023136"/>
    </source>
</evidence>
<evidence type="ECO:0000256" key="4">
    <source>
        <dbReference type="SAM" id="Phobius"/>
    </source>
</evidence>
<dbReference type="InterPro" id="IPR020846">
    <property type="entry name" value="MFS_dom"/>
</dbReference>
<evidence type="ECO:0000256" key="1">
    <source>
        <dbReference type="ARBA" id="ARBA00022692"/>
    </source>
</evidence>
<evidence type="ECO:0000259" key="5">
    <source>
        <dbReference type="PROSITE" id="PS50850"/>
    </source>
</evidence>